<protein>
    <submittedName>
        <fullName evidence="4">BMC domain-containing protein</fullName>
    </submittedName>
</protein>
<reference evidence="4" key="3">
    <citation type="submission" date="2022-01" db="EMBL/GenBank/DDBJ databases">
        <title>Collection of gut derived symbiotic bacterial strains cultured from healthy donors.</title>
        <authorList>
            <person name="Lin H."/>
            <person name="Kohout C."/>
            <person name="Waligurski E."/>
            <person name="Pamer E.G."/>
        </authorList>
    </citation>
    <scope>NUCLEOTIDE SEQUENCE</scope>
    <source>
        <strain evidence="4">DFI.6.55</strain>
    </source>
</reference>
<dbReference type="Pfam" id="PF00936">
    <property type="entry name" value="BMC"/>
    <property type="match status" value="1"/>
</dbReference>
<evidence type="ECO:0000256" key="2">
    <source>
        <dbReference type="ARBA" id="ARBA00024446"/>
    </source>
</evidence>
<sequence>MCLTESRDVKRVIEESVPGKQVTIAHVIASPVPEVYECLGIDALGAIGILTLSPFETAVIAADIAAKASDVQIGFLDRFTGSVVIAGDVESVWTALRAVNDTLERVLGFTVAEITRT</sequence>
<evidence type="ECO:0000256" key="1">
    <source>
        <dbReference type="ARBA" id="ARBA00024322"/>
    </source>
</evidence>
<evidence type="ECO:0000313" key="7">
    <source>
        <dbReference type="Proteomes" id="UP001299608"/>
    </source>
</evidence>
<feature type="domain" description="BMC circularly permuted" evidence="3">
    <location>
        <begin position="11"/>
        <end position="109"/>
    </location>
</feature>
<evidence type="ECO:0000313" key="4">
    <source>
        <dbReference type="EMBL" id="MCG4744259.1"/>
    </source>
</evidence>
<dbReference type="InterPro" id="IPR044870">
    <property type="entry name" value="BMC_CP"/>
</dbReference>
<evidence type="ECO:0000313" key="5">
    <source>
        <dbReference type="EMBL" id="NSJ51637.1"/>
    </source>
</evidence>
<dbReference type="InterPro" id="IPR009307">
    <property type="entry name" value="EutS/PduU/CutR"/>
</dbReference>
<dbReference type="InterPro" id="IPR037233">
    <property type="entry name" value="CcmK-like_sf"/>
</dbReference>
<reference evidence="5 6" key="1">
    <citation type="journal article" date="2020" name="Cell Host Microbe">
        <title>Functional and Genomic Variation between Human-Derived Isolates of Lachnospiraceae Reveals Inter- and Intra-Species Diversity.</title>
        <authorList>
            <person name="Sorbara M.T."/>
            <person name="Littmann E.R."/>
            <person name="Fontana E."/>
            <person name="Moody T.U."/>
            <person name="Kohout C.E."/>
            <person name="Gjonbalaj M."/>
            <person name="Eaton V."/>
            <person name="Seok R."/>
            <person name="Leiner I.M."/>
            <person name="Pamer E.G."/>
        </authorList>
    </citation>
    <scope>NUCLEOTIDE SEQUENCE [LARGE SCALE GENOMIC DNA]</scope>
    <source>
        <strain evidence="5 6">MSK.1.17</strain>
    </source>
</reference>
<comment type="caution">
    <text evidence="4">The sequence shown here is derived from an EMBL/GenBank/DDBJ whole genome shotgun (WGS) entry which is preliminary data.</text>
</comment>
<reference evidence="5" key="2">
    <citation type="submission" date="2020-02" db="EMBL/GenBank/DDBJ databases">
        <authorList>
            <person name="Littmann E."/>
            <person name="Sorbara M."/>
        </authorList>
    </citation>
    <scope>NUCLEOTIDE SEQUENCE</scope>
    <source>
        <strain evidence="5">MSK.1.17</strain>
    </source>
</reference>
<dbReference type="PANTHER" id="PTHR40449">
    <property type="entry name" value="ETHANOLAMINE UTILIZATION PROTEIN EUTS"/>
    <property type="match status" value="1"/>
</dbReference>
<proteinExistence type="predicted"/>
<dbReference type="InterPro" id="IPR000249">
    <property type="entry name" value="BMC_dom"/>
</dbReference>
<dbReference type="Proteomes" id="UP000669239">
    <property type="component" value="Unassembled WGS sequence"/>
</dbReference>
<organism evidence="4 7">
    <name type="scientific">Enterocloster aldenensis</name>
    <dbReference type="NCBI Taxonomy" id="358742"/>
    <lineage>
        <taxon>Bacteria</taxon>
        <taxon>Bacillati</taxon>
        <taxon>Bacillota</taxon>
        <taxon>Clostridia</taxon>
        <taxon>Lachnospirales</taxon>
        <taxon>Lachnospiraceae</taxon>
        <taxon>Enterocloster</taxon>
    </lineage>
</organism>
<dbReference type="EMBL" id="JAAITT010000044">
    <property type="protein sequence ID" value="NSJ51637.1"/>
    <property type="molecule type" value="Genomic_DNA"/>
</dbReference>
<keyword evidence="6" id="KW-1185">Reference proteome</keyword>
<dbReference type="RefSeq" id="WP_117557543.1">
    <property type="nucleotide sequence ID" value="NZ_CAXTHN010000005.1"/>
</dbReference>
<comment type="subcellular location">
    <subcellularLocation>
        <location evidence="1">Bacterial microcompartment</location>
    </subcellularLocation>
</comment>
<gene>
    <name evidence="5" type="ORF">G5B36_23445</name>
    <name evidence="4" type="ORF">L0N08_02420</name>
</gene>
<dbReference type="SUPFAM" id="SSF143414">
    <property type="entry name" value="CcmK-like"/>
    <property type="match status" value="1"/>
</dbReference>
<dbReference type="EMBL" id="JAKNGE010000002">
    <property type="protein sequence ID" value="MCG4744259.1"/>
    <property type="molecule type" value="Genomic_DNA"/>
</dbReference>
<dbReference type="Proteomes" id="UP001299608">
    <property type="component" value="Unassembled WGS sequence"/>
</dbReference>
<dbReference type="PIRSF" id="PIRSF012296">
    <property type="entry name" value="EutS_PduU"/>
    <property type="match status" value="1"/>
</dbReference>
<dbReference type="AlphaFoldDB" id="A0AAW5BN27"/>
<evidence type="ECO:0000259" key="3">
    <source>
        <dbReference type="PROSITE" id="PS51931"/>
    </source>
</evidence>
<dbReference type="Gene3D" id="3.30.70.1710">
    <property type="match status" value="1"/>
</dbReference>
<dbReference type="SMART" id="SM00877">
    <property type="entry name" value="BMC"/>
    <property type="match status" value="1"/>
</dbReference>
<evidence type="ECO:0000313" key="6">
    <source>
        <dbReference type="Proteomes" id="UP000669239"/>
    </source>
</evidence>
<dbReference type="GO" id="GO:0031469">
    <property type="term" value="C:bacterial microcompartment"/>
    <property type="evidence" value="ECO:0007669"/>
    <property type="project" value="UniProtKB-SubCell"/>
</dbReference>
<dbReference type="PANTHER" id="PTHR40449:SF2">
    <property type="entry name" value="BACTERIAL MICROCOMPARTMENT SHELL PROTEIN EUTS"/>
    <property type="match status" value="1"/>
</dbReference>
<keyword evidence="2" id="KW-1283">Bacterial microcompartment</keyword>
<accession>A0AAW5BN27</accession>
<dbReference type="PROSITE" id="PS51931">
    <property type="entry name" value="BMC_CP"/>
    <property type="match status" value="1"/>
</dbReference>
<name>A0AAW5BN27_9FIRM</name>